<evidence type="ECO:0000313" key="5">
    <source>
        <dbReference type="EMBL" id="TWX54354.1"/>
    </source>
</evidence>
<dbReference type="Proteomes" id="UP000321525">
    <property type="component" value="Unassembled WGS sequence"/>
</dbReference>
<evidence type="ECO:0000259" key="4">
    <source>
        <dbReference type="PROSITE" id="PS51118"/>
    </source>
</evidence>
<evidence type="ECO:0000313" key="6">
    <source>
        <dbReference type="EMBL" id="TWX63244.1"/>
    </source>
</evidence>
<dbReference type="InterPro" id="IPR001845">
    <property type="entry name" value="HTH_ArsR_DNA-bd_dom"/>
</dbReference>
<dbReference type="InterPro" id="IPR036527">
    <property type="entry name" value="SCP2_sterol-bd_dom_sf"/>
</dbReference>
<organism evidence="6 8">
    <name type="scientific">Colwellia hornerae</name>
    <dbReference type="NCBI Taxonomy" id="89402"/>
    <lineage>
        <taxon>Bacteria</taxon>
        <taxon>Pseudomonadati</taxon>
        <taxon>Pseudomonadota</taxon>
        <taxon>Gammaproteobacteria</taxon>
        <taxon>Alteromonadales</taxon>
        <taxon>Colwelliaceae</taxon>
        <taxon>Colwellia</taxon>
    </lineage>
</organism>
<dbReference type="InterPro" id="IPR011991">
    <property type="entry name" value="ArsR-like_HTH"/>
</dbReference>
<comment type="caution">
    <text evidence="6">The sequence shown here is derived from an EMBL/GenBank/DDBJ whole genome shotgun (WGS) entry which is preliminary data.</text>
</comment>
<keyword evidence="3" id="KW-0804">Transcription</keyword>
<dbReference type="SUPFAM" id="SSF55718">
    <property type="entry name" value="SCP-like"/>
    <property type="match status" value="1"/>
</dbReference>
<gene>
    <name evidence="5" type="ORF">ESZ26_17785</name>
    <name evidence="6" type="ORF">ESZ27_17370</name>
</gene>
<dbReference type="SUPFAM" id="SSF46785">
    <property type="entry name" value="Winged helix' DNA-binding domain"/>
    <property type="match status" value="1"/>
</dbReference>
<dbReference type="InterPro" id="IPR036388">
    <property type="entry name" value="WH-like_DNA-bd_sf"/>
</dbReference>
<dbReference type="GO" id="GO:0003677">
    <property type="term" value="F:DNA binding"/>
    <property type="evidence" value="ECO:0007669"/>
    <property type="project" value="UniProtKB-KW"/>
</dbReference>
<dbReference type="Proteomes" id="UP000321917">
    <property type="component" value="Unassembled WGS sequence"/>
</dbReference>
<keyword evidence="1" id="KW-0805">Transcription regulation</keyword>
<name>A0A5C6Q329_9GAMM</name>
<dbReference type="Gene3D" id="1.10.10.10">
    <property type="entry name" value="Winged helix-like DNA-binding domain superfamily/Winged helix DNA-binding domain"/>
    <property type="match status" value="1"/>
</dbReference>
<protein>
    <submittedName>
        <fullName evidence="6">Helix-turn-helix transcriptional regulator</fullName>
    </submittedName>
</protein>
<evidence type="ECO:0000256" key="3">
    <source>
        <dbReference type="ARBA" id="ARBA00023163"/>
    </source>
</evidence>
<accession>A0A5C6Q329</accession>
<feature type="domain" description="HTH hxlR-type" evidence="4">
    <location>
        <begin position="1"/>
        <end position="94"/>
    </location>
</feature>
<evidence type="ECO:0000256" key="1">
    <source>
        <dbReference type="ARBA" id="ARBA00023015"/>
    </source>
</evidence>
<dbReference type="InterPro" id="IPR036390">
    <property type="entry name" value="WH_DNA-bd_sf"/>
</dbReference>
<dbReference type="Pfam" id="PF01638">
    <property type="entry name" value="HxlR"/>
    <property type="match status" value="1"/>
</dbReference>
<dbReference type="SMART" id="SM00418">
    <property type="entry name" value="HTH_ARSR"/>
    <property type="match status" value="1"/>
</dbReference>
<dbReference type="PANTHER" id="PTHR33204">
    <property type="entry name" value="TRANSCRIPTIONAL REGULATOR, MARR FAMILY"/>
    <property type="match status" value="1"/>
</dbReference>
<reference evidence="6 8" key="1">
    <citation type="submission" date="2019-07" db="EMBL/GenBank/DDBJ databases">
        <title>Genomes of sea-ice associated Colwellia species.</title>
        <authorList>
            <person name="Bowman J.P."/>
        </authorList>
    </citation>
    <scope>NUCLEOTIDE SEQUENCE [LARGE SCALE GENOMIC DNA]</scope>
    <source>
        <strain evidence="5 7">ACAM 607</strain>
        <strain evidence="6 8">IC036</strain>
    </source>
</reference>
<keyword evidence="2" id="KW-0238">DNA-binding</keyword>
<evidence type="ECO:0000313" key="8">
    <source>
        <dbReference type="Proteomes" id="UP000321917"/>
    </source>
</evidence>
<dbReference type="CDD" id="cd00090">
    <property type="entry name" value="HTH_ARSR"/>
    <property type="match status" value="1"/>
</dbReference>
<evidence type="ECO:0000313" key="7">
    <source>
        <dbReference type="Proteomes" id="UP000321525"/>
    </source>
</evidence>
<dbReference type="OrthoDB" id="9807069at2"/>
<dbReference type="PANTHER" id="PTHR33204:SF18">
    <property type="entry name" value="TRANSCRIPTIONAL REGULATORY PROTEIN"/>
    <property type="match status" value="1"/>
</dbReference>
<evidence type="ECO:0000256" key="2">
    <source>
        <dbReference type="ARBA" id="ARBA00023125"/>
    </source>
</evidence>
<dbReference type="GO" id="GO:0003700">
    <property type="term" value="F:DNA-binding transcription factor activity"/>
    <property type="evidence" value="ECO:0007669"/>
    <property type="project" value="InterPro"/>
</dbReference>
<dbReference type="EMBL" id="VOLR01000036">
    <property type="protein sequence ID" value="TWX54354.1"/>
    <property type="molecule type" value="Genomic_DNA"/>
</dbReference>
<dbReference type="AlphaFoldDB" id="A0A5C6Q329"/>
<keyword evidence="7" id="KW-1185">Reference proteome</keyword>
<dbReference type="EMBL" id="VOLQ01000048">
    <property type="protein sequence ID" value="TWX63244.1"/>
    <property type="molecule type" value="Genomic_DNA"/>
</dbReference>
<sequence length="224" mass="25501">MSAEFLCNRWTIIILRELLFGSTNFNDISRGVPRMSRTLLSHRLKEMTEIGLLTRHEKLTGKHVDYKLTDAGKALKNVVVSMACWGQEWLEIEPSINNIDVNLLMWDIHRNINPLPELPDPFVVQFFLTDVPENKSSHWLVLENGEVDLCHVDHALKVDVKIIVSAKKLTAVWMGWEDFGHAIKESSLQIIGAEKYTKIASLWLGQSTIAHLKKRPKALRVNGG</sequence>
<dbReference type="PROSITE" id="PS51118">
    <property type="entry name" value="HTH_HXLR"/>
    <property type="match status" value="1"/>
</dbReference>
<proteinExistence type="predicted"/>
<dbReference type="InterPro" id="IPR002577">
    <property type="entry name" value="HTH_HxlR"/>
</dbReference>